<evidence type="ECO:0000313" key="2">
    <source>
        <dbReference type="EMBL" id="KAK3233688.1"/>
    </source>
</evidence>
<reference evidence="2 3" key="1">
    <citation type="journal article" date="2015" name="Genome Biol. Evol.">
        <title>Comparative Genomics of a Bacterivorous Green Alga Reveals Evolutionary Causalities and Consequences of Phago-Mixotrophic Mode of Nutrition.</title>
        <authorList>
            <person name="Burns J.A."/>
            <person name="Paasch A."/>
            <person name="Narechania A."/>
            <person name="Kim E."/>
        </authorList>
    </citation>
    <scope>NUCLEOTIDE SEQUENCE [LARGE SCALE GENOMIC DNA]</scope>
    <source>
        <strain evidence="2 3">PLY_AMNH</strain>
    </source>
</reference>
<dbReference type="AlphaFoldDB" id="A0AAE0BCY6"/>
<name>A0AAE0BCY6_9CHLO</name>
<sequence>MDYGDSTRLSLGTLPTYTGTKEEDRPKFLRDFALLCENFRRQHAASIRKRLRSVQGAGLSDEQKQTLRDTPPEWQTLWDIVPTCLDGKDSSAHSWWCENYESGGIVASNMDRASIFSSLGLKVVEASEATPDPIVHRPLGFGTEDLSDDDEEEDPKFLEKTKRKWTVICFKALNKSKVVVGRPKKTAFEKERKRKKEKM</sequence>
<feature type="compositionally biased region" description="Acidic residues" evidence="1">
    <location>
        <begin position="145"/>
        <end position="154"/>
    </location>
</feature>
<protein>
    <submittedName>
        <fullName evidence="2">Uncharacterized protein</fullName>
    </submittedName>
</protein>
<keyword evidence="3" id="KW-1185">Reference proteome</keyword>
<dbReference type="EMBL" id="LGRX02035651">
    <property type="protein sequence ID" value="KAK3233688.1"/>
    <property type="molecule type" value="Genomic_DNA"/>
</dbReference>
<evidence type="ECO:0000256" key="1">
    <source>
        <dbReference type="SAM" id="MobiDB-lite"/>
    </source>
</evidence>
<proteinExistence type="predicted"/>
<feature type="region of interest" description="Disordered" evidence="1">
    <location>
        <begin position="134"/>
        <end position="155"/>
    </location>
</feature>
<comment type="caution">
    <text evidence="2">The sequence shown here is derived from an EMBL/GenBank/DDBJ whole genome shotgun (WGS) entry which is preliminary data.</text>
</comment>
<dbReference type="Proteomes" id="UP001190700">
    <property type="component" value="Unassembled WGS sequence"/>
</dbReference>
<evidence type="ECO:0000313" key="3">
    <source>
        <dbReference type="Proteomes" id="UP001190700"/>
    </source>
</evidence>
<gene>
    <name evidence="2" type="ORF">CYMTET_56045</name>
</gene>
<organism evidence="2 3">
    <name type="scientific">Cymbomonas tetramitiformis</name>
    <dbReference type="NCBI Taxonomy" id="36881"/>
    <lineage>
        <taxon>Eukaryota</taxon>
        <taxon>Viridiplantae</taxon>
        <taxon>Chlorophyta</taxon>
        <taxon>Pyramimonadophyceae</taxon>
        <taxon>Pyramimonadales</taxon>
        <taxon>Pyramimonadaceae</taxon>
        <taxon>Cymbomonas</taxon>
    </lineage>
</organism>
<accession>A0AAE0BCY6</accession>